<name>A0A916ZQJ2_9HYPH</name>
<reference evidence="2" key="1">
    <citation type="journal article" date="2014" name="Int. J. Syst. Evol. Microbiol.">
        <title>Complete genome sequence of Corynebacterium casei LMG S-19264T (=DSM 44701T), isolated from a smear-ripened cheese.</title>
        <authorList>
            <consortium name="US DOE Joint Genome Institute (JGI-PGF)"/>
            <person name="Walter F."/>
            <person name="Albersmeier A."/>
            <person name="Kalinowski J."/>
            <person name="Ruckert C."/>
        </authorList>
    </citation>
    <scope>NUCLEOTIDE SEQUENCE</scope>
    <source>
        <strain evidence="2">CGMCC 1.15367</strain>
    </source>
</reference>
<dbReference type="RefSeq" id="WP_188909567.1">
    <property type="nucleotide sequence ID" value="NZ_BMIQ01000004.1"/>
</dbReference>
<dbReference type="Proteomes" id="UP000644699">
    <property type="component" value="Unassembled WGS sequence"/>
</dbReference>
<reference evidence="2" key="2">
    <citation type="submission" date="2020-09" db="EMBL/GenBank/DDBJ databases">
        <authorList>
            <person name="Sun Q."/>
            <person name="Zhou Y."/>
        </authorList>
    </citation>
    <scope>NUCLEOTIDE SEQUENCE</scope>
    <source>
        <strain evidence="2">CGMCC 1.15367</strain>
    </source>
</reference>
<gene>
    <name evidence="2" type="ORF">GCM10011390_28600</name>
</gene>
<keyword evidence="1" id="KW-0472">Membrane</keyword>
<dbReference type="EMBL" id="BMIQ01000004">
    <property type="protein sequence ID" value="GGE07836.1"/>
    <property type="molecule type" value="Genomic_DNA"/>
</dbReference>
<dbReference type="AlphaFoldDB" id="A0A916ZQJ2"/>
<evidence type="ECO:0000313" key="3">
    <source>
        <dbReference type="Proteomes" id="UP000644699"/>
    </source>
</evidence>
<feature type="transmembrane region" description="Helical" evidence="1">
    <location>
        <begin position="56"/>
        <end position="77"/>
    </location>
</feature>
<feature type="transmembrane region" description="Helical" evidence="1">
    <location>
        <begin position="106"/>
        <end position="127"/>
    </location>
</feature>
<feature type="transmembrane region" description="Helical" evidence="1">
    <location>
        <begin position="16"/>
        <end position="36"/>
    </location>
</feature>
<protein>
    <submittedName>
        <fullName evidence="2">Uncharacterized protein</fullName>
    </submittedName>
</protein>
<comment type="caution">
    <text evidence="2">The sequence shown here is derived from an EMBL/GenBank/DDBJ whole genome shotgun (WGS) entry which is preliminary data.</text>
</comment>
<evidence type="ECO:0000256" key="1">
    <source>
        <dbReference type="SAM" id="Phobius"/>
    </source>
</evidence>
<keyword evidence="3" id="KW-1185">Reference proteome</keyword>
<accession>A0A916ZQJ2</accession>
<proteinExistence type="predicted"/>
<evidence type="ECO:0000313" key="2">
    <source>
        <dbReference type="EMBL" id="GGE07836.1"/>
    </source>
</evidence>
<organism evidence="2 3">
    <name type="scientific">Aureimonas endophytica</name>
    <dbReference type="NCBI Taxonomy" id="2027858"/>
    <lineage>
        <taxon>Bacteria</taxon>
        <taxon>Pseudomonadati</taxon>
        <taxon>Pseudomonadota</taxon>
        <taxon>Alphaproteobacteria</taxon>
        <taxon>Hyphomicrobiales</taxon>
        <taxon>Aurantimonadaceae</taxon>
        <taxon>Aureimonas</taxon>
    </lineage>
</organism>
<keyword evidence="1" id="KW-0812">Transmembrane</keyword>
<sequence>MRLLRFHPDRQTRDTLWTLIASPTIWALHFLFSYVFAASVCAPNEAITRTLGTVRLAVGGATLLALVLIALIGWRAYREWRHNGGRFPHDGNTAEERERFMEFSSVLLAGLSFVAVAFVALPVFLIADCR</sequence>
<keyword evidence="1" id="KW-1133">Transmembrane helix</keyword>